<dbReference type="InterPro" id="IPR001764">
    <property type="entry name" value="Glyco_hydro_3_N"/>
</dbReference>
<sequence length="727" mass="78708">MTDGKARLTAGADYWSTHPVPGHGPVRFADGPHGLRVQDDDNPDHLGIGRSAPATCFPPAVTLASSWDVDLVREVGAALGREARTHGVHVVLGPGLNIKRSPLCGRNFEYYSEDPLLSGLLAGAMVEGLQSQGVGACVKHFAANNQETDRMRVSADIDARPLREIYLRGFEIAIREANPWCVMSSYNRINGTTASENSWLLTDVLREEWGFDGVVVSDWGAVRDPVAALQAGLDLKMPGQENGPRVHDGDVDEQVLDRTLERLTLLARRTRAEKAAANPEEHHELTRRTAAESAVLLKNDTGLLPLSPSRRVAIIGELARTPRYQGAGSSRVNPTTVVSALDAAGRRLPGHAFAPGYRIDGEPDAALLEEATRVAAEADIAVLFLGLPDSHEAEGADRTHIDLPADQLALIDAIAQVNQRIVVALSNGATVTTAPWRDQVTAIVEFWLTGQAGGDSTLDVLLGEVTPSGKLTETIPLRLEDTPAFLDFPGENGHVRYSEGIHVGYRYYDTRKIDVDFPFGHGLSYTEFRYDDLAVTVHDLADPVAMTVSSELANTGDRTGAEVIQVYIGDRTGLVVTPEQELRAFTKVWLAPGEARRVSIPVRREHLEHYVPGTGWAFPGGPVEVRVGSSSRDIRLSTLVTLPGHPVEKQLTAWSTLGEWSDHPRLGTALWELLEERGGARGRMGDLLSDEAGRRAVLGSPLKGLLEFPGIPLDDADVEALLAKHCT</sequence>
<proteinExistence type="inferred from homology"/>
<dbReference type="GO" id="GO:0005975">
    <property type="term" value="P:carbohydrate metabolic process"/>
    <property type="evidence" value="ECO:0007669"/>
    <property type="project" value="InterPro"/>
</dbReference>
<dbReference type="KEGG" id="amog:QRX60_44280"/>
<dbReference type="Pfam" id="PF00933">
    <property type="entry name" value="Glyco_hydro_3"/>
    <property type="match status" value="1"/>
</dbReference>
<dbReference type="InterPro" id="IPR036881">
    <property type="entry name" value="Glyco_hydro_3_C_sf"/>
</dbReference>
<comment type="similarity">
    <text evidence="1 4">Belongs to the glycosyl hydrolase 3 family.</text>
</comment>
<dbReference type="InterPro" id="IPR013783">
    <property type="entry name" value="Ig-like_fold"/>
</dbReference>
<evidence type="ECO:0000256" key="1">
    <source>
        <dbReference type="ARBA" id="ARBA00005336"/>
    </source>
</evidence>
<dbReference type="PANTHER" id="PTHR42715:SF10">
    <property type="entry name" value="BETA-GLUCOSIDASE"/>
    <property type="match status" value="1"/>
</dbReference>
<reference evidence="6 7" key="1">
    <citation type="submission" date="2023-06" db="EMBL/GenBank/DDBJ databases">
        <authorList>
            <person name="Oyuntsetseg B."/>
            <person name="Kim S.B."/>
        </authorList>
    </citation>
    <scope>NUCLEOTIDE SEQUENCE [LARGE SCALE GENOMIC DNA]</scope>
    <source>
        <strain evidence="6 7">4-36</strain>
    </source>
</reference>
<dbReference type="Pfam" id="PF14310">
    <property type="entry name" value="Fn3-like"/>
    <property type="match status" value="1"/>
</dbReference>
<dbReference type="InterPro" id="IPR002772">
    <property type="entry name" value="Glyco_hydro_3_C"/>
</dbReference>
<dbReference type="InterPro" id="IPR017853">
    <property type="entry name" value="GH"/>
</dbReference>
<feature type="domain" description="Fibronectin type III-like" evidence="5">
    <location>
        <begin position="562"/>
        <end position="631"/>
    </location>
</feature>
<dbReference type="PROSITE" id="PS00775">
    <property type="entry name" value="GLYCOSYL_HYDROL_F3"/>
    <property type="match status" value="1"/>
</dbReference>
<evidence type="ECO:0000256" key="4">
    <source>
        <dbReference type="RuleBase" id="RU361161"/>
    </source>
</evidence>
<keyword evidence="4" id="KW-0326">Glycosidase</keyword>
<keyword evidence="2 4" id="KW-0378">Hydrolase</keyword>
<dbReference type="AlphaFoldDB" id="A0A9Y2NIQ1"/>
<dbReference type="PRINTS" id="PR00133">
    <property type="entry name" value="GLHYDRLASE3"/>
</dbReference>
<dbReference type="SUPFAM" id="SSF52279">
    <property type="entry name" value="Beta-D-glucan exohydrolase, C-terminal domain"/>
    <property type="match status" value="1"/>
</dbReference>
<dbReference type="InterPro" id="IPR050288">
    <property type="entry name" value="Cellulose_deg_GH3"/>
</dbReference>
<dbReference type="SUPFAM" id="SSF51445">
    <property type="entry name" value="(Trans)glycosidases"/>
    <property type="match status" value="1"/>
</dbReference>
<evidence type="ECO:0000256" key="2">
    <source>
        <dbReference type="ARBA" id="ARBA00022801"/>
    </source>
</evidence>
<dbReference type="InterPro" id="IPR026891">
    <property type="entry name" value="Fn3-like"/>
</dbReference>
<evidence type="ECO:0000259" key="5">
    <source>
        <dbReference type="SMART" id="SM01217"/>
    </source>
</evidence>
<dbReference type="Proteomes" id="UP001239397">
    <property type="component" value="Chromosome"/>
</dbReference>
<dbReference type="InterPro" id="IPR036962">
    <property type="entry name" value="Glyco_hydro_3_N_sf"/>
</dbReference>
<dbReference type="InterPro" id="IPR019800">
    <property type="entry name" value="Glyco_hydro_3_AS"/>
</dbReference>
<protein>
    <submittedName>
        <fullName evidence="6">Glycoside hydrolase family 3 C-terminal domain-containing protein</fullName>
    </submittedName>
</protein>
<accession>A0A9Y2NIQ1</accession>
<keyword evidence="3" id="KW-0119">Carbohydrate metabolism</keyword>
<keyword evidence="7" id="KW-1185">Reference proteome</keyword>
<dbReference type="Gene3D" id="3.40.50.1700">
    <property type="entry name" value="Glycoside hydrolase family 3 C-terminal domain"/>
    <property type="match status" value="2"/>
</dbReference>
<organism evidence="6 7">
    <name type="scientific">Amycolatopsis mongoliensis</name>
    <dbReference type="NCBI Taxonomy" id="715475"/>
    <lineage>
        <taxon>Bacteria</taxon>
        <taxon>Bacillati</taxon>
        <taxon>Actinomycetota</taxon>
        <taxon>Actinomycetes</taxon>
        <taxon>Pseudonocardiales</taxon>
        <taxon>Pseudonocardiaceae</taxon>
        <taxon>Amycolatopsis</taxon>
    </lineage>
</organism>
<evidence type="ECO:0000313" key="7">
    <source>
        <dbReference type="Proteomes" id="UP001239397"/>
    </source>
</evidence>
<dbReference type="SMART" id="SM01217">
    <property type="entry name" value="Fn3_like"/>
    <property type="match status" value="1"/>
</dbReference>
<dbReference type="Pfam" id="PF01915">
    <property type="entry name" value="Glyco_hydro_3_C"/>
    <property type="match status" value="1"/>
</dbReference>
<dbReference type="RefSeq" id="WP_285997454.1">
    <property type="nucleotide sequence ID" value="NZ_CP127295.1"/>
</dbReference>
<evidence type="ECO:0000256" key="3">
    <source>
        <dbReference type="ARBA" id="ARBA00023277"/>
    </source>
</evidence>
<evidence type="ECO:0000313" key="6">
    <source>
        <dbReference type="EMBL" id="WIY00993.1"/>
    </source>
</evidence>
<dbReference type="GO" id="GO:0004553">
    <property type="term" value="F:hydrolase activity, hydrolyzing O-glycosyl compounds"/>
    <property type="evidence" value="ECO:0007669"/>
    <property type="project" value="InterPro"/>
</dbReference>
<dbReference type="PANTHER" id="PTHR42715">
    <property type="entry name" value="BETA-GLUCOSIDASE"/>
    <property type="match status" value="1"/>
</dbReference>
<name>A0A9Y2NIQ1_9PSEU</name>
<dbReference type="Gene3D" id="2.60.40.10">
    <property type="entry name" value="Immunoglobulins"/>
    <property type="match status" value="1"/>
</dbReference>
<gene>
    <name evidence="6" type="ORF">QRX60_44280</name>
</gene>
<dbReference type="Gene3D" id="3.20.20.300">
    <property type="entry name" value="Glycoside hydrolase, family 3, N-terminal domain"/>
    <property type="match status" value="2"/>
</dbReference>
<dbReference type="EMBL" id="CP127295">
    <property type="protein sequence ID" value="WIY00993.1"/>
    <property type="molecule type" value="Genomic_DNA"/>
</dbReference>